<dbReference type="AlphaFoldDB" id="A0A5N5DNP1"/>
<feature type="transmembrane region" description="Helical" evidence="4">
    <location>
        <begin position="87"/>
        <end position="106"/>
    </location>
</feature>
<feature type="compositionally biased region" description="Gly residues" evidence="3">
    <location>
        <begin position="599"/>
        <end position="609"/>
    </location>
</feature>
<feature type="transmembrane region" description="Helical" evidence="4">
    <location>
        <begin position="303"/>
        <end position="325"/>
    </location>
</feature>
<comment type="caution">
    <text evidence="5">The sequence shown here is derived from an EMBL/GenBank/DDBJ whole genome shotgun (WGS) entry which is preliminary data.</text>
</comment>
<comment type="similarity">
    <text evidence="2">Belongs to the major facilitator superfamily. Monocarboxylate porter (TC 2.A.1.13) family.</text>
</comment>
<sequence length="634" mass="65022">MEQEALPQTDGGKTAWLVLAACSLIQVPVWGFSIAFGIFQEYYSTAPGLVGDKSSVANIGTATTGILYLSSPLTFTLLTLYPSLRHWFGPIGLLVLSGSFLASAFARQVWQLVALQGVIAGLGAGLLFAQSTLCLDERFARRKGLAYGIMWAGKSATGVGLPFAISGGLERFGYKATMLAWTVAVTAITAPLLFILRPQCPSTAAESSPSSSSTPSGTNSTTTTTTTTTTANSRSTATSTARRPSSASGRQRRRRLDALPLLRSRSFWALQTGNVLQSLGYFLPAAYLPSYATQELALPPRTGALLLALLNATSVPGGILIGALCDRVRDAKGTRRVLLVSALPSAGAVLLFWGLAGPRGGGGSSSSIDSTGKIMTSAVSSTSSEAGAISNNTLLLPATPGGSSSSSSSVALLVVFALAYGFFAGGFSSTWGGVLRELERENPTLDTGFAFGLLAGGRGVGNVVSGPISVALIASTRARNAAAVSSGDHGQMMGSRSSGGGESGVVEVVGGGLAAAAGAYGSAYGPMILYTGISALLGAWGWVCQRPSSSSSSSTLAFMDPSSWRRWCQRAALLCRLAVPAPHWRRQHQRPWNSSCVSGGAGGGGSTDGGAARGVVRAVVGAWRPSTAAAPARQ</sequence>
<dbReference type="Proteomes" id="UP000325902">
    <property type="component" value="Unassembled WGS sequence"/>
</dbReference>
<name>A0A5N5DNP1_9PEZI</name>
<feature type="transmembrane region" description="Helical" evidence="4">
    <location>
        <begin position="178"/>
        <end position="196"/>
    </location>
</feature>
<feature type="transmembrane region" description="Helical" evidence="4">
    <location>
        <begin position="16"/>
        <end position="39"/>
    </location>
</feature>
<dbReference type="PANTHER" id="PTHR11360:SF287">
    <property type="entry name" value="MFS MONOCARBOXYLATE TRANSPORTER"/>
    <property type="match status" value="1"/>
</dbReference>
<dbReference type="InterPro" id="IPR036259">
    <property type="entry name" value="MFS_trans_sf"/>
</dbReference>
<keyword evidence="6" id="KW-1185">Reference proteome</keyword>
<evidence type="ECO:0000256" key="3">
    <source>
        <dbReference type="SAM" id="MobiDB-lite"/>
    </source>
</evidence>
<dbReference type="Gene3D" id="1.20.1250.20">
    <property type="entry name" value="MFS general substrate transporter like domains"/>
    <property type="match status" value="2"/>
</dbReference>
<organism evidence="5 6">
    <name type="scientific">Lasiodiplodia theobromae</name>
    <dbReference type="NCBI Taxonomy" id="45133"/>
    <lineage>
        <taxon>Eukaryota</taxon>
        <taxon>Fungi</taxon>
        <taxon>Dikarya</taxon>
        <taxon>Ascomycota</taxon>
        <taxon>Pezizomycotina</taxon>
        <taxon>Dothideomycetes</taxon>
        <taxon>Dothideomycetes incertae sedis</taxon>
        <taxon>Botryosphaeriales</taxon>
        <taxon>Botryosphaeriaceae</taxon>
        <taxon>Lasiodiplodia</taxon>
    </lineage>
</organism>
<keyword evidence="4" id="KW-0472">Membrane</keyword>
<gene>
    <name evidence="5" type="primary">Slc16a11</name>
    <name evidence="5" type="ORF">DBV05_g1931</name>
</gene>
<evidence type="ECO:0000256" key="4">
    <source>
        <dbReference type="SAM" id="Phobius"/>
    </source>
</evidence>
<proteinExistence type="inferred from homology"/>
<evidence type="ECO:0000313" key="6">
    <source>
        <dbReference type="Proteomes" id="UP000325902"/>
    </source>
</evidence>
<feature type="transmembrane region" description="Helical" evidence="4">
    <location>
        <begin position="59"/>
        <end position="80"/>
    </location>
</feature>
<dbReference type="Pfam" id="PF07690">
    <property type="entry name" value="MFS_1"/>
    <property type="match status" value="1"/>
</dbReference>
<feature type="region of interest" description="Disordered" evidence="3">
    <location>
        <begin position="205"/>
        <end position="254"/>
    </location>
</feature>
<feature type="transmembrane region" description="Helical" evidence="4">
    <location>
        <begin position="262"/>
        <end position="283"/>
    </location>
</feature>
<reference evidence="5 6" key="1">
    <citation type="journal article" date="2019" name="Sci. Rep.">
        <title>A multi-omics analysis of the grapevine pathogen Lasiodiplodia theobromae reveals that temperature affects the expression of virulence- and pathogenicity-related genes.</title>
        <authorList>
            <person name="Felix C."/>
            <person name="Meneses R."/>
            <person name="Goncalves M.F.M."/>
            <person name="Tilleman L."/>
            <person name="Duarte A.S."/>
            <person name="Jorrin-Novo J.V."/>
            <person name="Van de Peer Y."/>
            <person name="Deforce D."/>
            <person name="Van Nieuwerburgh F."/>
            <person name="Esteves A.C."/>
            <person name="Alves A."/>
        </authorList>
    </citation>
    <scope>NUCLEOTIDE SEQUENCE [LARGE SCALE GENOMIC DNA]</scope>
    <source>
        <strain evidence="5 6">LA-SOL3</strain>
    </source>
</reference>
<protein>
    <submittedName>
        <fullName evidence="5">Monocarboxylate transporter 11</fullName>
    </submittedName>
</protein>
<feature type="transmembrane region" description="Helical" evidence="4">
    <location>
        <begin position="145"/>
        <end position="166"/>
    </location>
</feature>
<dbReference type="GO" id="GO:0022857">
    <property type="term" value="F:transmembrane transporter activity"/>
    <property type="evidence" value="ECO:0007669"/>
    <property type="project" value="InterPro"/>
</dbReference>
<accession>A0A5N5DNP1</accession>
<feature type="transmembrane region" description="Helical" evidence="4">
    <location>
        <begin position="112"/>
        <end position="133"/>
    </location>
</feature>
<feature type="transmembrane region" description="Helical" evidence="4">
    <location>
        <begin position="410"/>
        <end position="435"/>
    </location>
</feature>
<evidence type="ECO:0000256" key="2">
    <source>
        <dbReference type="ARBA" id="ARBA00006727"/>
    </source>
</evidence>
<feature type="region of interest" description="Disordered" evidence="3">
    <location>
        <begin position="589"/>
        <end position="609"/>
    </location>
</feature>
<dbReference type="GO" id="GO:0016020">
    <property type="term" value="C:membrane"/>
    <property type="evidence" value="ECO:0007669"/>
    <property type="project" value="UniProtKB-SubCell"/>
</dbReference>
<evidence type="ECO:0000256" key="1">
    <source>
        <dbReference type="ARBA" id="ARBA00004141"/>
    </source>
</evidence>
<keyword evidence="4" id="KW-0812">Transmembrane</keyword>
<evidence type="ECO:0000313" key="5">
    <source>
        <dbReference type="EMBL" id="KAB2579535.1"/>
    </source>
</evidence>
<dbReference type="InterPro" id="IPR011701">
    <property type="entry name" value="MFS"/>
</dbReference>
<comment type="subcellular location">
    <subcellularLocation>
        <location evidence="1">Membrane</location>
        <topology evidence="1">Multi-pass membrane protein</topology>
    </subcellularLocation>
</comment>
<dbReference type="InterPro" id="IPR050327">
    <property type="entry name" value="Proton-linked_MCT"/>
</dbReference>
<keyword evidence="4" id="KW-1133">Transmembrane helix</keyword>
<dbReference type="PANTHER" id="PTHR11360">
    <property type="entry name" value="MONOCARBOXYLATE TRANSPORTER"/>
    <property type="match status" value="1"/>
</dbReference>
<feature type="compositionally biased region" description="Low complexity" evidence="3">
    <location>
        <begin position="205"/>
        <end position="249"/>
    </location>
</feature>
<dbReference type="SUPFAM" id="SSF103473">
    <property type="entry name" value="MFS general substrate transporter"/>
    <property type="match status" value="1"/>
</dbReference>
<feature type="transmembrane region" description="Helical" evidence="4">
    <location>
        <begin position="337"/>
        <end position="356"/>
    </location>
</feature>
<dbReference type="EMBL" id="VCHE01000007">
    <property type="protein sequence ID" value="KAB2579535.1"/>
    <property type="molecule type" value="Genomic_DNA"/>
</dbReference>
<dbReference type="OrthoDB" id="2213137at2759"/>